<dbReference type="CDD" id="cd11065">
    <property type="entry name" value="CYP64-like"/>
    <property type="match status" value="1"/>
</dbReference>
<evidence type="ECO:0000256" key="2">
    <source>
        <dbReference type="ARBA" id="ARBA00004167"/>
    </source>
</evidence>
<dbReference type="InterPro" id="IPR001128">
    <property type="entry name" value="Cyt_P450"/>
</dbReference>
<keyword evidence="5 13" id="KW-0349">Heme</keyword>
<evidence type="ECO:0000256" key="3">
    <source>
        <dbReference type="ARBA" id="ARBA00005179"/>
    </source>
</evidence>
<keyword evidence="12" id="KW-0472">Membrane</keyword>
<dbReference type="InterPro" id="IPR036396">
    <property type="entry name" value="Cyt_P450_sf"/>
</dbReference>
<evidence type="ECO:0000313" key="15">
    <source>
        <dbReference type="EMBL" id="PIL23762.1"/>
    </source>
</evidence>
<comment type="cofactor">
    <cofactor evidence="1 13">
        <name>heme</name>
        <dbReference type="ChEBI" id="CHEBI:30413"/>
    </cofactor>
</comment>
<dbReference type="GO" id="GO:0016705">
    <property type="term" value="F:oxidoreductase activity, acting on paired donors, with incorporation or reduction of molecular oxygen"/>
    <property type="evidence" value="ECO:0007669"/>
    <property type="project" value="InterPro"/>
</dbReference>
<comment type="pathway">
    <text evidence="3">Secondary metabolite biosynthesis.</text>
</comment>
<dbReference type="GO" id="GO:0004497">
    <property type="term" value="F:monooxygenase activity"/>
    <property type="evidence" value="ECO:0007669"/>
    <property type="project" value="UniProtKB-KW"/>
</dbReference>
<dbReference type="OrthoDB" id="2789670at2759"/>
<accession>A0A2G8RQI2</accession>
<keyword evidence="7 13" id="KW-0479">Metal-binding</keyword>
<comment type="caution">
    <text evidence="15">The sequence shown here is derived from an EMBL/GenBank/DDBJ whole genome shotgun (WGS) entry which is preliminary data.</text>
</comment>
<dbReference type="AlphaFoldDB" id="A0A2G8RQI2"/>
<dbReference type="PRINTS" id="PR00463">
    <property type="entry name" value="EP450I"/>
</dbReference>
<dbReference type="Pfam" id="PF00067">
    <property type="entry name" value="p450"/>
    <property type="match status" value="1"/>
</dbReference>
<dbReference type="SUPFAM" id="SSF48264">
    <property type="entry name" value="Cytochrome P450"/>
    <property type="match status" value="1"/>
</dbReference>
<organism evidence="15 16">
    <name type="scientific">Ganoderma sinense ZZ0214-1</name>
    <dbReference type="NCBI Taxonomy" id="1077348"/>
    <lineage>
        <taxon>Eukaryota</taxon>
        <taxon>Fungi</taxon>
        <taxon>Dikarya</taxon>
        <taxon>Basidiomycota</taxon>
        <taxon>Agaricomycotina</taxon>
        <taxon>Agaricomycetes</taxon>
        <taxon>Polyporales</taxon>
        <taxon>Polyporaceae</taxon>
        <taxon>Ganoderma</taxon>
    </lineage>
</organism>
<sequence>MLSPTSPDILATLVCALLSAWLFLRNRRAAAQYPHPPGPKPLPLLGNLLDVPDPSSFPWKTYVEWGRRVDSDMVRMSALGTNIVVVNKLEAVNELLDKRSSIYSDRPRMVMLNELCDFGWGLAFMPYGDPWRNSRRIAHQEFRPGPVKRFRPIEQRVSTQFLVNLHRHPEKLMSHLRHLAAATIMAMVYDIDVKSLDDPYIHTAEEAGDAISATTIAGSFLVDIIPLLRYVPEWFPGAGFKKKAKEWRISVNRLRDAPYDDTMKRLLAGDLKDCAAKYVIETVGKSLGAKDSGYAEFIMRSTLGSLYIGGADTTVSSLGSFFLAMTLYPDIQKKARKELDRVLGPHRLPSFADQPLLPYIEAILRESLRWNPVVPLNVPHMLTEDDVYKGYYLPKGTLLVANNWAILHDEKAYGPDTSDFNPDRFLRPDGTLDPDVRDPAVAAFGFGRRICPGRFMAMDSMWFTIANVLTLFKIEKAVDEKGKEIIPDGEYNRGFLCHPKPFPCVIKPRSKEHEAILQEWGHTDA</sequence>
<dbReference type="InterPro" id="IPR002401">
    <property type="entry name" value="Cyt_P450_E_grp-I"/>
</dbReference>
<dbReference type="PRINTS" id="PR00385">
    <property type="entry name" value="P450"/>
</dbReference>
<evidence type="ECO:0000256" key="5">
    <source>
        <dbReference type="ARBA" id="ARBA00022617"/>
    </source>
</evidence>
<dbReference type="Gene3D" id="1.10.630.10">
    <property type="entry name" value="Cytochrome P450"/>
    <property type="match status" value="1"/>
</dbReference>
<keyword evidence="6" id="KW-0812">Transmembrane</keyword>
<comment type="similarity">
    <text evidence="4 14">Belongs to the cytochrome P450 family.</text>
</comment>
<evidence type="ECO:0000256" key="1">
    <source>
        <dbReference type="ARBA" id="ARBA00001971"/>
    </source>
</evidence>
<dbReference type="EMBL" id="AYKW01000067">
    <property type="protein sequence ID" value="PIL23762.1"/>
    <property type="molecule type" value="Genomic_DNA"/>
</dbReference>
<keyword evidence="11 14" id="KW-0503">Monooxygenase</keyword>
<feature type="binding site" description="axial binding residue" evidence="13">
    <location>
        <position position="451"/>
    </location>
    <ligand>
        <name>heme</name>
        <dbReference type="ChEBI" id="CHEBI:30413"/>
    </ligand>
    <ligandPart>
        <name>Fe</name>
        <dbReference type="ChEBI" id="CHEBI:18248"/>
    </ligandPart>
</feature>
<dbReference type="PANTHER" id="PTHR46300">
    <property type="entry name" value="P450, PUTATIVE (EUROFUNG)-RELATED-RELATED"/>
    <property type="match status" value="1"/>
</dbReference>
<evidence type="ECO:0000256" key="8">
    <source>
        <dbReference type="ARBA" id="ARBA00022989"/>
    </source>
</evidence>
<evidence type="ECO:0000256" key="14">
    <source>
        <dbReference type="RuleBase" id="RU000461"/>
    </source>
</evidence>
<evidence type="ECO:0000313" key="16">
    <source>
        <dbReference type="Proteomes" id="UP000230002"/>
    </source>
</evidence>
<dbReference type="STRING" id="1077348.A0A2G8RQI2"/>
<dbReference type="GO" id="GO:0005506">
    <property type="term" value="F:iron ion binding"/>
    <property type="evidence" value="ECO:0007669"/>
    <property type="project" value="InterPro"/>
</dbReference>
<dbReference type="PANTHER" id="PTHR46300:SF7">
    <property type="entry name" value="P450, PUTATIVE (EUROFUNG)-RELATED"/>
    <property type="match status" value="1"/>
</dbReference>
<keyword evidence="9 14" id="KW-0560">Oxidoreductase</keyword>
<keyword evidence="10 13" id="KW-0408">Iron</keyword>
<protein>
    <submittedName>
        <fullName evidence="15">Cytochrome P450</fullName>
    </submittedName>
</protein>
<evidence type="ECO:0000256" key="12">
    <source>
        <dbReference type="ARBA" id="ARBA00023136"/>
    </source>
</evidence>
<reference evidence="15 16" key="1">
    <citation type="journal article" date="2015" name="Sci. Rep.">
        <title>Chromosome-level genome map provides insights into diverse defense mechanisms in the medicinal fungus Ganoderma sinense.</title>
        <authorList>
            <person name="Zhu Y."/>
            <person name="Xu J."/>
            <person name="Sun C."/>
            <person name="Zhou S."/>
            <person name="Xu H."/>
            <person name="Nelson D.R."/>
            <person name="Qian J."/>
            <person name="Song J."/>
            <person name="Luo H."/>
            <person name="Xiang L."/>
            <person name="Li Y."/>
            <person name="Xu Z."/>
            <person name="Ji A."/>
            <person name="Wang L."/>
            <person name="Lu S."/>
            <person name="Hayward A."/>
            <person name="Sun W."/>
            <person name="Li X."/>
            <person name="Schwartz D.C."/>
            <person name="Wang Y."/>
            <person name="Chen S."/>
        </authorList>
    </citation>
    <scope>NUCLEOTIDE SEQUENCE [LARGE SCALE GENOMIC DNA]</scope>
    <source>
        <strain evidence="15 16">ZZ0214-1</strain>
    </source>
</reference>
<evidence type="ECO:0000256" key="4">
    <source>
        <dbReference type="ARBA" id="ARBA00010617"/>
    </source>
</evidence>
<dbReference type="Proteomes" id="UP000230002">
    <property type="component" value="Unassembled WGS sequence"/>
</dbReference>
<evidence type="ECO:0000256" key="7">
    <source>
        <dbReference type="ARBA" id="ARBA00022723"/>
    </source>
</evidence>
<dbReference type="GO" id="GO:0016020">
    <property type="term" value="C:membrane"/>
    <property type="evidence" value="ECO:0007669"/>
    <property type="project" value="UniProtKB-SubCell"/>
</dbReference>
<dbReference type="GO" id="GO:0020037">
    <property type="term" value="F:heme binding"/>
    <property type="evidence" value="ECO:0007669"/>
    <property type="project" value="InterPro"/>
</dbReference>
<dbReference type="InterPro" id="IPR017972">
    <property type="entry name" value="Cyt_P450_CS"/>
</dbReference>
<evidence type="ECO:0000256" key="11">
    <source>
        <dbReference type="ARBA" id="ARBA00023033"/>
    </source>
</evidence>
<dbReference type="PROSITE" id="PS00086">
    <property type="entry name" value="CYTOCHROME_P450"/>
    <property type="match status" value="1"/>
</dbReference>
<dbReference type="InterPro" id="IPR050364">
    <property type="entry name" value="Cytochrome_P450_fung"/>
</dbReference>
<name>A0A2G8RQI2_9APHY</name>
<proteinExistence type="inferred from homology"/>
<evidence type="ECO:0000256" key="10">
    <source>
        <dbReference type="ARBA" id="ARBA00023004"/>
    </source>
</evidence>
<evidence type="ECO:0000256" key="9">
    <source>
        <dbReference type="ARBA" id="ARBA00023002"/>
    </source>
</evidence>
<keyword evidence="8" id="KW-1133">Transmembrane helix</keyword>
<keyword evidence="16" id="KW-1185">Reference proteome</keyword>
<gene>
    <name evidence="15" type="ORF">GSI_13512</name>
</gene>
<evidence type="ECO:0000256" key="6">
    <source>
        <dbReference type="ARBA" id="ARBA00022692"/>
    </source>
</evidence>
<evidence type="ECO:0000256" key="13">
    <source>
        <dbReference type="PIRSR" id="PIRSR602401-1"/>
    </source>
</evidence>
<comment type="subcellular location">
    <subcellularLocation>
        <location evidence="2">Membrane</location>
        <topology evidence="2">Single-pass membrane protein</topology>
    </subcellularLocation>
</comment>